<dbReference type="Proteomes" id="UP000594468">
    <property type="component" value="Chromosome"/>
</dbReference>
<dbReference type="KEGG" id="pmet:G4Y79_20900"/>
<gene>
    <name evidence="1" type="ORF">G4Y79_20900</name>
</gene>
<keyword evidence="2" id="KW-1185">Reference proteome</keyword>
<accession>A0A7S8E842</accession>
<organism evidence="1 2">
    <name type="scientific">Phototrophicus methaneseepsis</name>
    <dbReference type="NCBI Taxonomy" id="2710758"/>
    <lineage>
        <taxon>Bacteria</taxon>
        <taxon>Bacillati</taxon>
        <taxon>Chloroflexota</taxon>
        <taxon>Candidatus Thermofontia</taxon>
        <taxon>Phototrophicales</taxon>
        <taxon>Phototrophicaceae</taxon>
        <taxon>Phototrophicus</taxon>
    </lineage>
</organism>
<protein>
    <submittedName>
        <fullName evidence="1">Uncharacterized protein</fullName>
    </submittedName>
</protein>
<dbReference type="RefSeq" id="WP_195170185.1">
    <property type="nucleotide sequence ID" value="NZ_CP062983.1"/>
</dbReference>
<dbReference type="AlphaFoldDB" id="A0A7S8E842"/>
<evidence type="ECO:0000313" key="1">
    <source>
        <dbReference type="EMBL" id="QPC82116.1"/>
    </source>
</evidence>
<name>A0A7S8E842_9CHLR</name>
<proteinExistence type="predicted"/>
<reference evidence="1 2" key="1">
    <citation type="submission" date="2020-02" db="EMBL/GenBank/DDBJ databases">
        <authorList>
            <person name="Zheng R.K."/>
            <person name="Sun C.M."/>
        </authorList>
    </citation>
    <scope>NUCLEOTIDE SEQUENCE [LARGE SCALE GENOMIC DNA]</scope>
    <source>
        <strain evidence="2">rifampicinis</strain>
    </source>
</reference>
<dbReference type="EMBL" id="CP062983">
    <property type="protein sequence ID" value="QPC82116.1"/>
    <property type="molecule type" value="Genomic_DNA"/>
</dbReference>
<evidence type="ECO:0000313" key="2">
    <source>
        <dbReference type="Proteomes" id="UP000594468"/>
    </source>
</evidence>
<sequence>MPPELRWRFTRQHIAELRPGWTLDYIDRLSQADILDVLAFKKGQAKAQAQIRQK</sequence>